<dbReference type="InterPro" id="IPR006037">
    <property type="entry name" value="RCK_C"/>
</dbReference>
<protein>
    <recommendedName>
        <fullName evidence="1">Trk system potassium uptake protein TrkA</fullName>
    </recommendedName>
</protein>
<keyword evidence="3" id="KW-0633">Potassium transport</keyword>
<dbReference type="Pfam" id="PF02080">
    <property type="entry name" value="TrkA_C"/>
    <property type="match status" value="2"/>
</dbReference>
<organism evidence="9 10">
    <name type="scientific">Thermogutta terrifontis</name>
    <dbReference type="NCBI Taxonomy" id="1331910"/>
    <lineage>
        <taxon>Bacteria</taxon>
        <taxon>Pseudomonadati</taxon>
        <taxon>Planctomycetota</taxon>
        <taxon>Planctomycetia</taxon>
        <taxon>Pirellulales</taxon>
        <taxon>Thermoguttaceae</taxon>
        <taxon>Thermogutta</taxon>
    </lineage>
</organism>
<dbReference type="Pfam" id="PF02254">
    <property type="entry name" value="TrkA_N"/>
    <property type="match status" value="2"/>
</dbReference>
<evidence type="ECO:0000259" key="8">
    <source>
        <dbReference type="PROSITE" id="PS51202"/>
    </source>
</evidence>
<reference evidence="9 10" key="1">
    <citation type="journal article" name="Front. Microbiol.">
        <title>Sugar Metabolism of the First Thermophilic Planctomycete Thermogutta terrifontis: Comparative Genomic and Transcriptomic Approaches.</title>
        <authorList>
            <person name="Elcheninov A.G."/>
            <person name="Menzel P."/>
            <person name="Gudbergsdottir S.R."/>
            <person name="Slesarev A.I."/>
            <person name="Kadnikov V.V."/>
            <person name="Krogh A."/>
            <person name="Bonch-Osmolovskaya E.A."/>
            <person name="Peng X."/>
            <person name="Kublanov I.V."/>
        </authorList>
    </citation>
    <scope>NUCLEOTIDE SEQUENCE [LARGE SCALE GENOMIC DNA]</scope>
    <source>
        <strain evidence="9 10">R1</strain>
    </source>
</reference>
<dbReference type="Proteomes" id="UP000215086">
    <property type="component" value="Chromosome"/>
</dbReference>
<dbReference type="InterPro" id="IPR036291">
    <property type="entry name" value="NAD(P)-bd_dom_sf"/>
</dbReference>
<accession>A0A286RI46</accession>
<evidence type="ECO:0000256" key="6">
    <source>
        <dbReference type="ARBA" id="ARBA00023065"/>
    </source>
</evidence>
<evidence type="ECO:0000313" key="9">
    <source>
        <dbReference type="EMBL" id="ASV75625.1"/>
    </source>
</evidence>
<sequence>MRILILGAGTIGSSIAEFLSPHHRVTLIDQDRETVDRINATMDVRALVGSASDAVLLFQAGATDADLCLAVTNSDEVNLVGASVAKAMGTRRAIARVYSPNILDTSTFDYRDHFRLDRLVSLERLAALDLARVVRGTGTLSIEIFTVADLEMQEIEIRGKAPGVGVPLRELRLPRGVRVGTVLRQGKLFIAGPEDSIEIGDRVALLGRRDELDVVKTLFETETPQRLGVVIAGGGETGFQLARLLEGPRHNVVLMESNRERCEYLASHLRDVTVVCCDVRSRAALEEERVGSADYFVACTGDDENNLLACVEAKELGAQKVAAVVARSDYRYILTKLGVDHVTTPPDVVRREVEAHLTTGVVVSKKPLVPGSKVFVMELEVVEGAPVTEHVLARVGLPRQCLIAAVIREGFAMLPAADDRIKPRDTVIVLVHEDMIDEMLTFFQPPE</sequence>
<keyword evidence="6" id="KW-0406">Ion transport</keyword>
<feature type="domain" description="RCK N-terminal" evidence="7">
    <location>
        <begin position="226"/>
        <end position="343"/>
    </location>
</feature>
<dbReference type="InterPro" id="IPR006036">
    <property type="entry name" value="K_uptake_TrkA"/>
</dbReference>
<feature type="domain" description="RCK N-terminal" evidence="7">
    <location>
        <begin position="1"/>
        <end position="122"/>
    </location>
</feature>
<keyword evidence="4" id="KW-0630">Potassium</keyword>
<dbReference type="SUPFAM" id="SSF51735">
    <property type="entry name" value="NAD(P)-binding Rossmann-fold domains"/>
    <property type="match status" value="2"/>
</dbReference>
<dbReference type="AlphaFoldDB" id="A0A286RI46"/>
<dbReference type="InterPro" id="IPR050721">
    <property type="entry name" value="Trk_Ktr_HKT_K-transport"/>
</dbReference>
<dbReference type="PRINTS" id="PR00335">
    <property type="entry name" value="KUPTAKETRKA"/>
</dbReference>
<dbReference type="KEGG" id="ttf:THTE_3023"/>
<dbReference type="InterPro" id="IPR003148">
    <property type="entry name" value="RCK_N"/>
</dbReference>
<dbReference type="PROSITE" id="PS51202">
    <property type="entry name" value="RCK_C"/>
    <property type="match status" value="2"/>
</dbReference>
<evidence type="ECO:0000256" key="5">
    <source>
        <dbReference type="ARBA" id="ARBA00023027"/>
    </source>
</evidence>
<feature type="domain" description="RCK C-terminal" evidence="8">
    <location>
        <begin position="363"/>
        <end position="445"/>
    </location>
</feature>
<gene>
    <name evidence="9" type="ORF">THTE_3023</name>
</gene>
<dbReference type="Gene3D" id="3.30.70.1450">
    <property type="entry name" value="Regulator of K+ conductance, C-terminal domain"/>
    <property type="match status" value="2"/>
</dbReference>
<dbReference type="EMBL" id="CP018477">
    <property type="protein sequence ID" value="ASV75625.1"/>
    <property type="molecule type" value="Genomic_DNA"/>
</dbReference>
<feature type="domain" description="RCK C-terminal" evidence="8">
    <location>
        <begin position="140"/>
        <end position="221"/>
    </location>
</feature>
<dbReference type="PANTHER" id="PTHR43833:SF5">
    <property type="entry name" value="TRK SYSTEM POTASSIUM UPTAKE PROTEIN TRKA"/>
    <property type="match status" value="1"/>
</dbReference>
<dbReference type="SUPFAM" id="SSF116726">
    <property type="entry name" value="TrkA C-terminal domain-like"/>
    <property type="match status" value="2"/>
</dbReference>
<evidence type="ECO:0000256" key="1">
    <source>
        <dbReference type="ARBA" id="ARBA00017378"/>
    </source>
</evidence>
<evidence type="ECO:0000313" key="10">
    <source>
        <dbReference type="Proteomes" id="UP000215086"/>
    </source>
</evidence>
<name>A0A286RI46_9BACT</name>
<dbReference type="GO" id="GO:0005886">
    <property type="term" value="C:plasma membrane"/>
    <property type="evidence" value="ECO:0007669"/>
    <property type="project" value="InterPro"/>
</dbReference>
<keyword evidence="5" id="KW-0520">NAD</keyword>
<keyword evidence="10" id="KW-1185">Reference proteome</keyword>
<evidence type="ECO:0000259" key="7">
    <source>
        <dbReference type="PROSITE" id="PS51201"/>
    </source>
</evidence>
<proteinExistence type="predicted"/>
<dbReference type="NCBIfam" id="NF007039">
    <property type="entry name" value="PRK09496.3-2"/>
    <property type="match status" value="1"/>
</dbReference>
<dbReference type="PANTHER" id="PTHR43833">
    <property type="entry name" value="POTASSIUM CHANNEL PROTEIN 2-RELATED-RELATED"/>
    <property type="match status" value="1"/>
</dbReference>
<evidence type="ECO:0000256" key="2">
    <source>
        <dbReference type="ARBA" id="ARBA00022448"/>
    </source>
</evidence>
<dbReference type="InterPro" id="IPR036721">
    <property type="entry name" value="RCK_C_sf"/>
</dbReference>
<evidence type="ECO:0000256" key="4">
    <source>
        <dbReference type="ARBA" id="ARBA00022958"/>
    </source>
</evidence>
<dbReference type="PROSITE" id="PS51201">
    <property type="entry name" value="RCK_N"/>
    <property type="match status" value="2"/>
</dbReference>
<dbReference type="Gene3D" id="3.40.50.720">
    <property type="entry name" value="NAD(P)-binding Rossmann-like Domain"/>
    <property type="match status" value="2"/>
</dbReference>
<evidence type="ECO:0000256" key="3">
    <source>
        <dbReference type="ARBA" id="ARBA00022538"/>
    </source>
</evidence>
<keyword evidence="2" id="KW-0813">Transport</keyword>
<dbReference type="GO" id="GO:0015079">
    <property type="term" value="F:potassium ion transmembrane transporter activity"/>
    <property type="evidence" value="ECO:0007669"/>
    <property type="project" value="InterPro"/>
</dbReference>